<proteinExistence type="predicted"/>
<dbReference type="PaxDb" id="880073-Calab_3773"/>
<dbReference type="Proteomes" id="UP000004671">
    <property type="component" value="Chromosome"/>
</dbReference>
<dbReference type="HOGENOM" id="CLU_3306283_0_0_0"/>
<accession>H1XQ65</accession>
<gene>
    <name evidence="1" type="ORF">Calab_3773</name>
</gene>
<evidence type="ECO:0000313" key="1">
    <source>
        <dbReference type="EMBL" id="EHO43370.1"/>
    </source>
</evidence>
<reference evidence="1 2" key="1">
    <citation type="submission" date="2011-09" db="EMBL/GenBank/DDBJ databases">
        <title>The permanent draft genome of Caldithrix abyssi DSM 13497.</title>
        <authorList>
            <consortium name="US DOE Joint Genome Institute (JGI-PGF)"/>
            <person name="Lucas S."/>
            <person name="Han J."/>
            <person name="Lapidus A."/>
            <person name="Bruce D."/>
            <person name="Goodwin L."/>
            <person name="Pitluck S."/>
            <person name="Peters L."/>
            <person name="Kyrpides N."/>
            <person name="Mavromatis K."/>
            <person name="Ivanova N."/>
            <person name="Mikhailova N."/>
            <person name="Chertkov O."/>
            <person name="Detter J.C."/>
            <person name="Tapia R."/>
            <person name="Han C."/>
            <person name="Land M."/>
            <person name="Hauser L."/>
            <person name="Markowitz V."/>
            <person name="Cheng J.-F."/>
            <person name="Hugenholtz P."/>
            <person name="Woyke T."/>
            <person name="Wu D."/>
            <person name="Spring S."/>
            <person name="Brambilla E."/>
            <person name="Klenk H.-P."/>
            <person name="Eisen J.A."/>
        </authorList>
    </citation>
    <scope>NUCLEOTIDE SEQUENCE [LARGE SCALE GENOMIC DNA]</scope>
    <source>
        <strain evidence="1 2">DSM 13497</strain>
    </source>
</reference>
<organism evidence="1 2">
    <name type="scientific">Caldithrix abyssi DSM 13497</name>
    <dbReference type="NCBI Taxonomy" id="880073"/>
    <lineage>
        <taxon>Bacteria</taxon>
        <taxon>Pseudomonadati</taxon>
        <taxon>Calditrichota</taxon>
        <taxon>Calditrichia</taxon>
        <taxon>Calditrichales</taxon>
        <taxon>Calditrichaceae</taxon>
        <taxon>Caldithrix</taxon>
    </lineage>
</organism>
<dbReference type="InParanoid" id="H1XQ65"/>
<dbReference type="AlphaFoldDB" id="H1XQ65"/>
<evidence type="ECO:0000313" key="2">
    <source>
        <dbReference type="Proteomes" id="UP000004671"/>
    </source>
</evidence>
<keyword evidence="2" id="KW-1185">Reference proteome</keyword>
<name>H1XQ65_CALAY</name>
<sequence>MSVNEIKKKLKKLPPYLEPEILICGTKRVKYIIFKVGVY</sequence>
<dbReference type="EMBL" id="CM001402">
    <property type="protein sequence ID" value="EHO43370.1"/>
    <property type="molecule type" value="Genomic_DNA"/>
</dbReference>
<protein>
    <submittedName>
        <fullName evidence="1">Uncharacterized protein</fullName>
    </submittedName>
</protein>